<evidence type="ECO:0000313" key="1">
    <source>
        <dbReference type="EMBL" id="VDL61710.1"/>
    </source>
</evidence>
<dbReference type="EMBL" id="CABIJS010000310">
    <property type="protein sequence ID" value="VUZ48709.1"/>
    <property type="molecule type" value="Genomic_DNA"/>
</dbReference>
<dbReference type="Proteomes" id="UP000274504">
    <property type="component" value="Unassembled WGS sequence"/>
</dbReference>
<dbReference type="GO" id="GO:0005739">
    <property type="term" value="C:mitochondrion"/>
    <property type="evidence" value="ECO:0007669"/>
    <property type="project" value="TreeGrafter"/>
</dbReference>
<accession>A0A0R3SV24</accession>
<dbReference type="PANTHER" id="PTHR31296">
    <property type="entry name" value="UPF0565 PROTEIN C2ORF69"/>
    <property type="match status" value="1"/>
</dbReference>
<name>A0A0R3SV24_HYMDI</name>
<dbReference type="STRING" id="6216.A0A0R3SV24"/>
<sequence length="312" mass="35378">MANQENMKIVSLSKVKGRNSLRNDIFFFSNGDQPNVSIILFCGDLQDESVIMSAHSQFGSLAEKWSYESVAKLLLDRSGSTSSVHLWIIRASRWSQNTFAFYDNFVRYTSAGAPDYSGISNVGGTSFAAWRHLDALMINAVSRVEGASIDVPCAIIGFSKGCSVMNQLIYEMGLFFDEREFIEDLQIPSRVFSLTWLDSGHNGVSHLWPTWTVPLARLRHFPSLPKLFIFATPYQLCSDRPWNFRDFNTFLRTLQTYRLPFYSDTFFKGVHWQCPSSDGTQMLPGVSIEAHFEILECFPIHLCISSNSINIL</sequence>
<reference evidence="5" key="1">
    <citation type="submission" date="2017-02" db="UniProtKB">
        <authorList>
            <consortium name="WormBaseParasite"/>
        </authorList>
    </citation>
    <scope>IDENTIFICATION</scope>
</reference>
<dbReference type="AlphaFoldDB" id="A0A0R3SV24"/>
<reference evidence="2 4" key="3">
    <citation type="submission" date="2019-07" db="EMBL/GenBank/DDBJ databases">
        <authorList>
            <person name="Jastrzebski P J."/>
            <person name="Paukszto L."/>
            <person name="Jastrzebski P J."/>
        </authorList>
    </citation>
    <scope>NUCLEOTIDE SEQUENCE [LARGE SCALE GENOMIC DNA]</scope>
    <source>
        <strain evidence="2 4">WMS-il1</strain>
    </source>
</reference>
<dbReference type="Proteomes" id="UP000321570">
    <property type="component" value="Unassembled WGS sequence"/>
</dbReference>
<dbReference type="Pfam" id="PF10561">
    <property type="entry name" value="C2orf69"/>
    <property type="match status" value="2"/>
</dbReference>
<protein>
    <submittedName>
        <fullName evidence="5">UPF0565 protein C2orf69 homolog</fullName>
    </submittedName>
</protein>
<keyword evidence="4" id="KW-1185">Reference proteome</keyword>
<organism evidence="5">
    <name type="scientific">Hymenolepis diminuta</name>
    <name type="common">Rat tapeworm</name>
    <dbReference type="NCBI Taxonomy" id="6216"/>
    <lineage>
        <taxon>Eukaryota</taxon>
        <taxon>Metazoa</taxon>
        <taxon>Spiralia</taxon>
        <taxon>Lophotrochozoa</taxon>
        <taxon>Platyhelminthes</taxon>
        <taxon>Cestoda</taxon>
        <taxon>Eucestoda</taxon>
        <taxon>Cyclophyllidea</taxon>
        <taxon>Hymenolepididae</taxon>
        <taxon>Hymenolepis</taxon>
    </lineage>
</organism>
<evidence type="ECO:0000313" key="4">
    <source>
        <dbReference type="Proteomes" id="UP000321570"/>
    </source>
</evidence>
<evidence type="ECO:0000313" key="3">
    <source>
        <dbReference type="Proteomes" id="UP000274504"/>
    </source>
</evidence>
<dbReference type="InterPro" id="IPR018881">
    <property type="entry name" value="C2orf69_mit"/>
</dbReference>
<proteinExistence type="predicted"/>
<evidence type="ECO:0000313" key="5">
    <source>
        <dbReference type="WBParaSite" id="HDID_0000939401-mRNA-1"/>
    </source>
</evidence>
<dbReference type="WBParaSite" id="HDID_0000939401-mRNA-1">
    <property type="protein sequence ID" value="HDID_0000939401-mRNA-1"/>
    <property type="gene ID" value="HDID_0000939401"/>
</dbReference>
<evidence type="ECO:0000313" key="2">
    <source>
        <dbReference type="EMBL" id="VUZ48709.1"/>
    </source>
</evidence>
<dbReference type="OrthoDB" id="419333at2759"/>
<gene>
    <name evidence="1" type="ORF">HDID_LOCUS9392</name>
    <name evidence="2" type="ORF">WMSIL1_LOCUS8032</name>
</gene>
<dbReference type="PANTHER" id="PTHR31296:SF1">
    <property type="entry name" value="MITOCHONDRIAL PROTEIN C2ORF69"/>
    <property type="match status" value="1"/>
</dbReference>
<dbReference type="EMBL" id="UYSG01011281">
    <property type="protein sequence ID" value="VDL61710.1"/>
    <property type="molecule type" value="Genomic_DNA"/>
</dbReference>
<reference evidence="1 3" key="2">
    <citation type="submission" date="2018-11" db="EMBL/GenBank/DDBJ databases">
        <authorList>
            <consortium name="Pathogen Informatics"/>
        </authorList>
    </citation>
    <scope>NUCLEOTIDE SEQUENCE [LARGE SCALE GENOMIC DNA]</scope>
</reference>